<dbReference type="SUPFAM" id="SSF50969">
    <property type="entry name" value="YVTN repeat-like/Quinoprotein amine dehydrogenase"/>
    <property type="match status" value="1"/>
</dbReference>
<dbReference type="AlphaFoldDB" id="A0AAN5VQ32"/>
<gene>
    <name evidence="2" type="ORF">KRM00_003889</name>
</gene>
<name>A0AAN5VQ32_CLODI</name>
<reference evidence="2" key="2">
    <citation type="submission" date="2021-06" db="EMBL/GenBank/DDBJ databases">
        <authorList>
            <consortium name="NCBI Pathogen Detection Project"/>
        </authorList>
    </citation>
    <scope>NUCLEOTIDE SEQUENCE</scope>
    <source>
        <strain evidence="2">HN1000</strain>
    </source>
</reference>
<feature type="transmembrane region" description="Helical" evidence="1">
    <location>
        <begin position="15"/>
        <end position="35"/>
    </location>
</feature>
<keyword evidence="1" id="KW-0812">Transmembrane</keyword>
<dbReference type="EMBL" id="DAEPXK010000074">
    <property type="protein sequence ID" value="HBH1544340.1"/>
    <property type="molecule type" value="Genomic_DNA"/>
</dbReference>
<evidence type="ECO:0000313" key="2">
    <source>
        <dbReference type="EMBL" id="HBH1544340.1"/>
    </source>
</evidence>
<organism evidence="2 3">
    <name type="scientific">Clostridioides difficile</name>
    <name type="common">Peptoclostridium difficile</name>
    <dbReference type="NCBI Taxonomy" id="1496"/>
    <lineage>
        <taxon>Bacteria</taxon>
        <taxon>Bacillati</taxon>
        <taxon>Bacillota</taxon>
        <taxon>Clostridia</taxon>
        <taxon>Peptostreptococcales</taxon>
        <taxon>Peptostreptococcaceae</taxon>
        <taxon>Clostridioides</taxon>
    </lineage>
</organism>
<dbReference type="Proteomes" id="UP000878956">
    <property type="component" value="Unassembled WGS sequence"/>
</dbReference>
<keyword evidence="1" id="KW-0472">Membrane</keyword>
<proteinExistence type="predicted"/>
<evidence type="ECO:0000256" key="1">
    <source>
        <dbReference type="SAM" id="Phobius"/>
    </source>
</evidence>
<protein>
    <submittedName>
        <fullName evidence="2">Uncharacterized protein</fullName>
    </submittedName>
</protein>
<sequence length="354" mass="40939">MDNFKYLFEKNKQKILLTISLLFLFIICITIFLFIKKNNFNENMTDVQYEDVGIKKAEYILTGTCNGKIDLIKTSNQKVVDSLQLNNLGNTMYSRDPNLKKLMVYNNSNFYSIEEKKGKIIKNNVYKLKDNIQILNFNFSDNYIVFNSNGAYKSISLKENKENYINEREFDNYVVSKDNLIYSKDNLITSLNLKTNKVNKTINLGDKTKAISLTKNGLTIFNNFGYDNNRSIILGVNPETLYINSVYKLDSNKVLPVTQYSRDLEVYFMDKVEKDSALIESHYAVKVDNKTTKTTLSNTNKDSDKTPNTYNTVSAKGYLYSNEDLKELKIFELRSNTLVATINTDKIFFMPILK</sequence>
<accession>A0AAN5VQ32</accession>
<dbReference type="RefSeq" id="WP_009899127.1">
    <property type="nucleotide sequence ID" value="NZ_FUQT01000003.1"/>
</dbReference>
<evidence type="ECO:0000313" key="3">
    <source>
        <dbReference type="Proteomes" id="UP000878956"/>
    </source>
</evidence>
<comment type="caution">
    <text evidence="2">The sequence shown here is derived from an EMBL/GenBank/DDBJ whole genome shotgun (WGS) entry which is preliminary data.</text>
</comment>
<keyword evidence="1" id="KW-1133">Transmembrane helix</keyword>
<reference evidence="2" key="1">
    <citation type="journal article" date="2018" name="Genome Biol.">
        <title>SKESA: strategic k-mer extension for scrupulous assemblies.</title>
        <authorList>
            <person name="Souvorov A."/>
            <person name="Agarwala R."/>
            <person name="Lipman D.J."/>
        </authorList>
    </citation>
    <scope>NUCLEOTIDE SEQUENCE</scope>
    <source>
        <strain evidence="2">HN1000</strain>
    </source>
</reference>
<dbReference type="InterPro" id="IPR011044">
    <property type="entry name" value="Quino_amine_DH_bsu"/>
</dbReference>